<gene>
    <name evidence="1" type="ORF">SAMD00020551_4478</name>
</gene>
<reference evidence="1 2" key="1">
    <citation type="submission" date="2013-06" db="EMBL/GenBank/DDBJ databases">
        <title>Whole genome shotgun sequence of Bacillus selenatarsenatis SF-1.</title>
        <authorList>
            <person name="Kuroda M."/>
            <person name="Sei K."/>
            <person name="Yamashita M."/>
            <person name="Ike M."/>
        </authorList>
    </citation>
    <scope>NUCLEOTIDE SEQUENCE [LARGE SCALE GENOMIC DNA]</scope>
    <source>
        <strain evidence="1 2">SF-1</strain>
    </source>
</reference>
<comment type="caution">
    <text evidence="1">The sequence shown here is derived from an EMBL/GenBank/DDBJ whole genome shotgun (WGS) entry which is preliminary data.</text>
</comment>
<sequence length="37" mass="3806">MAVPLNSSDQKSVQSESFVEFVAASGLIVGVLASPKL</sequence>
<dbReference type="AlphaFoldDB" id="A0A0A8X8K7"/>
<dbReference type="Proteomes" id="UP000031014">
    <property type="component" value="Unassembled WGS sequence"/>
</dbReference>
<evidence type="ECO:0000313" key="2">
    <source>
        <dbReference type="Proteomes" id="UP000031014"/>
    </source>
</evidence>
<accession>A0A0A8X8K7</accession>
<organism evidence="1 2">
    <name type="scientific">Mesobacillus selenatarsenatis (strain DSM 18680 / JCM 14380 / FERM P-15431 / SF-1)</name>
    <dbReference type="NCBI Taxonomy" id="1321606"/>
    <lineage>
        <taxon>Bacteria</taxon>
        <taxon>Bacillati</taxon>
        <taxon>Bacillota</taxon>
        <taxon>Bacilli</taxon>
        <taxon>Bacillales</taxon>
        <taxon>Bacillaceae</taxon>
        <taxon>Mesobacillus</taxon>
    </lineage>
</organism>
<name>A0A0A8X8K7_MESS1</name>
<keyword evidence="2" id="KW-1185">Reference proteome</keyword>
<dbReference type="EMBL" id="BASE01000113">
    <property type="protein sequence ID" value="GAM16290.1"/>
    <property type="molecule type" value="Genomic_DNA"/>
</dbReference>
<proteinExistence type="predicted"/>
<protein>
    <submittedName>
        <fullName evidence="1">Uncharacterized protein</fullName>
    </submittedName>
</protein>
<evidence type="ECO:0000313" key="1">
    <source>
        <dbReference type="EMBL" id="GAM16290.1"/>
    </source>
</evidence>